<dbReference type="Proteomes" id="UP001500552">
    <property type="component" value="Unassembled WGS sequence"/>
</dbReference>
<dbReference type="EMBL" id="BAABHC010000005">
    <property type="protein sequence ID" value="GAA4429874.1"/>
    <property type="molecule type" value="Genomic_DNA"/>
</dbReference>
<comment type="caution">
    <text evidence="2">The sequence shown here is derived from an EMBL/GenBank/DDBJ whole genome shotgun (WGS) entry which is preliminary data.</text>
</comment>
<evidence type="ECO:0000256" key="1">
    <source>
        <dbReference type="SAM" id="SignalP"/>
    </source>
</evidence>
<name>A0ABP8LHK4_9BACT</name>
<sequence>MKSICVLLLFSIFSVTTSLAQSQEVQQLLLNVEKLAQLRQILSDMQKGYRIVSTGYTAIRDVSQGNFSLHQAYLDDLLHVSPAVRKYKKVADIIRCQVMLVEEYKQAYSSFRQDGNFSSQELDYIARVYGNLFQQSLDNLDALTSVMTASQLRMSDDERLQAIDGIFLEMQDRLLFLRHFNSSTTVLAVQRAREKNDAATVRKIYGITN</sequence>
<feature type="chain" id="PRO_5045156956" description="TerB family tellurite resistance protein" evidence="1">
    <location>
        <begin position="21"/>
        <end position="209"/>
    </location>
</feature>
<protein>
    <recommendedName>
        <fullName evidence="4">TerB family tellurite resistance protein</fullName>
    </recommendedName>
</protein>
<accession>A0ABP8LHK4</accession>
<organism evidence="2 3">
    <name type="scientific">Pontibacter saemangeumensis</name>
    <dbReference type="NCBI Taxonomy" id="1084525"/>
    <lineage>
        <taxon>Bacteria</taxon>
        <taxon>Pseudomonadati</taxon>
        <taxon>Bacteroidota</taxon>
        <taxon>Cytophagia</taxon>
        <taxon>Cytophagales</taxon>
        <taxon>Hymenobacteraceae</taxon>
        <taxon>Pontibacter</taxon>
    </lineage>
</organism>
<proteinExistence type="predicted"/>
<reference evidence="3" key="1">
    <citation type="journal article" date="2019" name="Int. J. Syst. Evol. Microbiol.">
        <title>The Global Catalogue of Microorganisms (GCM) 10K type strain sequencing project: providing services to taxonomists for standard genome sequencing and annotation.</title>
        <authorList>
            <consortium name="The Broad Institute Genomics Platform"/>
            <consortium name="The Broad Institute Genome Sequencing Center for Infectious Disease"/>
            <person name="Wu L."/>
            <person name="Ma J."/>
        </authorList>
    </citation>
    <scope>NUCLEOTIDE SEQUENCE [LARGE SCALE GENOMIC DNA]</scope>
    <source>
        <strain evidence="3">JCM 17926</strain>
    </source>
</reference>
<evidence type="ECO:0000313" key="2">
    <source>
        <dbReference type="EMBL" id="GAA4429874.1"/>
    </source>
</evidence>
<keyword evidence="3" id="KW-1185">Reference proteome</keyword>
<evidence type="ECO:0000313" key="3">
    <source>
        <dbReference type="Proteomes" id="UP001500552"/>
    </source>
</evidence>
<keyword evidence="1" id="KW-0732">Signal</keyword>
<gene>
    <name evidence="2" type="ORF">GCM10023188_15810</name>
</gene>
<evidence type="ECO:0008006" key="4">
    <source>
        <dbReference type="Google" id="ProtNLM"/>
    </source>
</evidence>
<dbReference type="RefSeq" id="WP_345158112.1">
    <property type="nucleotide sequence ID" value="NZ_BAABHC010000005.1"/>
</dbReference>
<feature type="signal peptide" evidence="1">
    <location>
        <begin position="1"/>
        <end position="20"/>
    </location>
</feature>